<dbReference type="AlphaFoldDB" id="A0A2A3YHT5"/>
<feature type="transmembrane region" description="Helical" evidence="1">
    <location>
        <begin position="15"/>
        <end position="35"/>
    </location>
</feature>
<name>A0A2A3YHT5_9MICO</name>
<evidence type="ECO:0000256" key="1">
    <source>
        <dbReference type="SAM" id="Phobius"/>
    </source>
</evidence>
<dbReference type="InterPro" id="IPR025327">
    <property type="entry name" value="DUF4233"/>
</dbReference>
<protein>
    <recommendedName>
        <fullName evidence="4">DUF4233 domain-containing protein</fullName>
    </recommendedName>
</protein>
<organism evidence="2 3">
    <name type="scientific">Brachybacterium alimentarium</name>
    <dbReference type="NCBI Taxonomy" id="47845"/>
    <lineage>
        <taxon>Bacteria</taxon>
        <taxon>Bacillati</taxon>
        <taxon>Actinomycetota</taxon>
        <taxon>Actinomycetes</taxon>
        <taxon>Micrococcales</taxon>
        <taxon>Dermabacteraceae</taxon>
        <taxon>Brachybacterium</taxon>
    </lineage>
</organism>
<evidence type="ECO:0000313" key="3">
    <source>
        <dbReference type="Proteomes" id="UP000218598"/>
    </source>
</evidence>
<sequence length="135" mass="14551">MDLTPSTRAHGAQRMISATTLVVEAFVVFFAVLVAHQLAPGERVTTWIWGLLTVLALVACSGMLKRGAWPYWLGMALQIPTILLGLQVTAMWLVGAAFAALFVYGAFKGHQLDREKDAIDTRVLAARGEGPQGEG</sequence>
<accession>A0A2A3YHT5</accession>
<feature type="transmembrane region" description="Helical" evidence="1">
    <location>
        <begin position="84"/>
        <end position="107"/>
    </location>
</feature>
<keyword evidence="1" id="KW-0472">Membrane</keyword>
<dbReference type="Pfam" id="PF14017">
    <property type="entry name" value="DUF4233"/>
    <property type="match status" value="1"/>
</dbReference>
<dbReference type="OrthoDB" id="4793747at2"/>
<dbReference type="Proteomes" id="UP000218598">
    <property type="component" value="Unassembled WGS sequence"/>
</dbReference>
<keyword evidence="1" id="KW-1133">Transmembrane helix</keyword>
<feature type="transmembrane region" description="Helical" evidence="1">
    <location>
        <begin position="47"/>
        <end position="64"/>
    </location>
</feature>
<evidence type="ECO:0000313" key="2">
    <source>
        <dbReference type="EMBL" id="PCC38838.1"/>
    </source>
</evidence>
<keyword evidence="3" id="KW-1185">Reference proteome</keyword>
<reference evidence="2 3" key="1">
    <citation type="journal article" date="2017" name="Elife">
        <title>Extensive horizontal gene transfer in cheese-associated bacteria.</title>
        <authorList>
            <person name="Bonham K.S."/>
            <person name="Wolfe B.E."/>
            <person name="Dutton R.J."/>
        </authorList>
    </citation>
    <scope>NUCLEOTIDE SEQUENCE [LARGE SCALE GENOMIC DNA]</scope>
    <source>
        <strain evidence="2 3">341_9</strain>
    </source>
</reference>
<evidence type="ECO:0008006" key="4">
    <source>
        <dbReference type="Google" id="ProtNLM"/>
    </source>
</evidence>
<gene>
    <name evidence="2" type="ORF">CIK66_11910</name>
</gene>
<keyword evidence="1" id="KW-0812">Transmembrane</keyword>
<comment type="caution">
    <text evidence="2">The sequence shown here is derived from an EMBL/GenBank/DDBJ whole genome shotgun (WGS) entry which is preliminary data.</text>
</comment>
<proteinExistence type="predicted"/>
<dbReference type="EMBL" id="NRGR01000020">
    <property type="protein sequence ID" value="PCC38838.1"/>
    <property type="molecule type" value="Genomic_DNA"/>
</dbReference>